<comment type="similarity">
    <text evidence="1">Belongs to the peptidase C40 family.</text>
</comment>
<evidence type="ECO:0000313" key="7">
    <source>
        <dbReference type="Proteomes" id="UP000321721"/>
    </source>
</evidence>
<feature type="domain" description="NlpC/P60" evidence="5">
    <location>
        <begin position="129"/>
        <end position="257"/>
    </location>
</feature>
<keyword evidence="4" id="KW-0788">Thiol protease</keyword>
<accession>A0A5C6RVB6</accession>
<evidence type="ECO:0000256" key="4">
    <source>
        <dbReference type="ARBA" id="ARBA00022807"/>
    </source>
</evidence>
<keyword evidence="3" id="KW-0378">Hydrolase</keyword>
<evidence type="ECO:0000256" key="2">
    <source>
        <dbReference type="ARBA" id="ARBA00022670"/>
    </source>
</evidence>
<evidence type="ECO:0000256" key="1">
    <source>
        <dbReference type="ARBA" id="ARBA00007074"/>
    </source>
</evidence>
<dbReference type="EMBL" id="VOOS01000002">
    <property type="protein sequence ID" value="TXB66047.1"/>
    <property type="molecule type" value="Genomic_DNA"/>
</dbReference>
<reference evidence="6 7" key="1">
    <citation type="submission" date="2019-08" db="EMBL/GenBank/DDBJ databases">
        <title>Genome of Vicingus serpentipes NCIMB 15042.</title>
        <authorList>
            <person name="Bowman J.P."/>
        </authorList>
    </citation>
    <scope>NUCLEOTIDE SEQUENCE [LARGE SCALE GENOMIC DNA]</scope>
    <source>
        <strain evidence="6 7">NCIMB 15042</strain>
    </source>
</reference>
<dbReference type="InterPro" id="IPR051202">
    <property type="entry name" value="Peptidase_C40"/>
</dbReference>
<evidence type="ECO:0000259" key="5">
    <source>
        <dbReference type="PROSITE" id="PS51935"/>
    </source>
</evidence>
<evidence type="ECO:0000256" key="3">
    <source>
        <dbReference type="ARBA" id="ARBA00022801"/>
    </source>
</evidence>
<dbReference type="AlphaFoldDB" id="A0A5C6RVB6"/>
<dbReference type="GO" id="GO:0008234">
    <property type="term" value="F:cysteine-type peptidase activity"/>
    <property type="evidence" value="ECO:0007669"/>
    <property type="project" value="UniProtKB-KW"/>
</dbReference>
<dbReference type="PROSITE" id="PS51935">
    <property type="entry name" value="NLPC_P60"/>
    <property type="match status" value="1"/>
</dbReference>
<dbReference type="Gene3D" id="3.90.1720.10">
    <property type="entry name" value="endopeptidase domain like (from Nostoc punctiforme)"/>
    <property type="match status" value="1"/>
</dbReference>
<dbReference type="SUPFAM" id="SSF82057">
    <property type="entry name" value="Prokaryotic SH3-related domain"/>
    <property type="match status" value="1"/>
</dbReference>
<dbReference type="SUPFAM" id="SSF54001">
    <property type="entry name" value="Cysteine proteinases"/>
    <property type="match status" value="1"/>
</dbReference>
<dbReference type="OrthoDB" id="9813368at2"/>
<dbReference type="InterPro" id="IPR038765">
    <property type="entry name" value="Papain-like_cys_pep_sf"/>
</dbReference>
<dbReference type="Pfam" id="PF00877">
    <property type="entry name" value="NLPC_P60"/>
    <property type="match status" value="1"/>
</dbReference>
<comment type="caution">
    <text evidence="6">The sequence shown here is derived from an EMBL/GenBank/DDBJ whole genome shotgun (WGS) entry which is preliminary data.</text>
</comment>
<gene>
    <name evidence="6" type="ORF">FRY74_05615</name>
</gene>
<organism evidence="6 7">
    <name type="scientific">Vicingus serpentipes</name>
    <dbReference type="NCBI Taxonomy" id="1926625"/>
    <lineage>
        <taxon>Bacteria</taxon>
        <taxon>Pseudomonadati</taxon>
        <taxon>Bacteroidota</taxon>
        <taxon>Flavobacteriia</taxon>
        <taxon>Flavobacteriales</taxon>
        <taxon>Vicingaceae</taxon>
        <taxon>Vicingus</taxon>
    </lineage>
</organism>
<dbReference type="PANTHER" id="PTHR47053:SF1">
    <property type="entry name" value="MUREIN DD-ENDOPEPTIDASE MEPH-RELATED"/>
    <property type="match status" value="1"/>
</dbReference>
<dbReference type="Pfam" id="PF18348">
    <property type="entry name" value="SH3_16"/>
    <property type="match status" value="1"/>
</dbReference>
<name>A0A5C6RVB6_9FLAO</name>
<sequence>MKYGICHLSVVPCRLEPSDSSEMVTQLLFGETVKIYEEKRADWRKIKTAHDNYECWVDKKQIIEITEEEFSSLNSSSFVSTDLVHVVKNDDLVIPIVIGSSLPNFGNDYISINEVKYNYDGNSTQASSSPDKNKLIENAFMYLNSPYLWGGRSPFGIDCSGFSQIVYKLVGFSLPRDASQQAKIGQTLSFVEESEPGDLAFFDNEEGNIIHVGIVLENNKIIHASGCVRIDKLDHQGIYNVDTNRYSHRLRLIKKIL</sequence>
<dbReference type="InterPro" id="IPR000064">
    <property type="entry name" value="NLP_P60_dom"/>
</dbReference>
<dbReference type="RefSeq" id="WP_147099452.1">
    <property type="nucleotide sequence ID" value="NZ_VOOS01000002.1"/>
</dbReference>
<dbReference type="InterPro" id="IPR041382">
    <property type="entry name" value="SH3_16"/>
</dbReference>
<keyword evidence="7" id="KW-1185">Reference proteome</keyword>
<dbReference type="Proteomes" id="UP000321721">
    <property type="component" value="Unassembled WGS sequence"/>
</dbReference>
<dbReference type="Gene3D" id="2.30.30.40">
    <property type="entry name" value="SH3 Domains"/>
    <property type="match status" value="1"/>
</dbReference>
<protein>
    <submittedName>
        <fullName evidence="6">NlpC/P60 family protein</fullName>
    </submittedName>
</protein>
<dbReference type="GO" id="GO:0006508">
    <property type="term" value="P:proteolysis"/>
    <property type="evidence" value="ECO:0007669"/>
    <property type="project" value="UniProtKB-KW"/>
</dbReference>
<keyword evidence="2" id="KW-0645">Protease</keyword>
<dbReference type="PANTHER" id="PTHR47053">
    <property type="entry name" value="MUREIN DD-ENDOPEPTIDASE MEPH-RELATED"/>
    <property type="match status" value="1"/>
</dbReference>
<proteinExistence type="inferred from homology"/>
<evidence type="ECO:0000313" key="6">
    <source>
        <dbReference type="EMBL" id="TXB66047.1"/>
    </source>
</evidence>